<comment type="similarity">
    <text evidence="2">Belongs to the peptidase S1 family. CLIP subfamily.</text>
</comment>
<dbReference type="InterPro" id="IPR001314">
    <property type="entry name" value="Peptidase_S1A"/>
</dbReference>
<dbReference type="InterPro" id="IPR051487">
    <property type="entry name" value="Ser/Thr_Proteases_Immune/Dev"/>
</dbReference>
<dbReference type="CDD" id="cd00190">
    <property type="entry name" value="Tryp_SPc"/>
    <property type="match status" value="1"/>
</dbReference>
<protein>
    <submittedName>
        <fullName evidence="7">Collagenase-like isoform X1</fullName>
    </submittedName>
</protein>
<dbReference type="PROSITE" id="PS00134">
    <property type="entry name" value="TRYPSIN_HIS"/>
    <property type="match status" value="1"/>
</dbReference>
<evidence type="ECO:0000256" key="1">
    <source>
        <dbReference type="ARBA" id="ARBA00023157"/>
    </source>
</evidence>
<dbReference type="RefSeq" id="XP_026289079.1">
    <property type="nucleotide sequence ID" value="XM_026433294.2"/>
</dbReference>
<keyword evidence="6" id="KW-1185">Reference proteome</keyword>
<feature type="signal peptide" evidence="4">
    <location>
        <begin position="1"/>
        <end position="19"/>
    </location>
</feature>
<dbReference type="InterPro" id="IPR033116">
    <property type="entry name" value="TRYPSIN_SER"/>
</dbReference>
<organism evidence="6 7">
    <name type="scientific">Frankliniella occidentalis</name>
    <name type="common">Western flower thrips</name>
    <name type="synonym">Euthrips occidentalis</name>
    <dbReference type="NCBI Taxonomy" id="133901"/>
    <lineage>
        <taxon>Eukaryota</taxon>
        <taxon>Metazoa</taxon>
        <taxon>Ecdysozoa</taxon>
        <taxon>Arthropoda</taxon>
        <taxon>Hexapoda</taxon>
        <taxon>Insecta</taxon>
        <taxon>Pterygota</taxon>
        <taxon>Neoptera</taxon>
        <taxon>Paraneoptera</taxon>
        <taxon>Thysanoptera</taxon>
        <taxon>Terebrantia</taxon>
        <taxon>Thripoidea</taxon>
        <taxon>Thripidae</taxon>
        <taxon>Frankliniella</taxon>
    </lineage>
</organism>
<evidence type="ECO:0000256" key="3">
    <source>
        <dbReference type="RuleBase" id="RU363034"/>
    </source>
</evidence>
<keyword evidence="1" id="KW-1015">Disulfide bond</keyword>
<dbReference type="FunFam" id="2.40.10.10:FF:000004">
    <property type="entry name" value="Tryptase gamma 1"/>
    <property type="match status" value="1"/>
</dbReference>
<dbReference type="SUPFAM" id="SSF50494">
    <property type="entry name" value="Trypsin-like serine proteases"/>
    <property type="match status" value="1"/>
</dbReference>
<evidence type="ECO:0000256" key="4">
    <source>
        <dbReference type="SAM" id="SignalP"/>
    </source>
</evidence>
<keyword evidence="3" id="KW-0378">Hydrolase</keyword>
<keyword evidence="3" id="KW-0645">Protease</keyword>
<dbReference type="GO" id="GO:0004252">
    <property type="term" value="F:serine-type endopeptidase activity"/>
    <property type="evidence" value="ECO:0007669"/>
    <property type="project" value="InterPro"/>
</dbReference>
<feature type="domain" description="Peptidase S1" evidence="5">
    <location>
        <begin position="41"/>
        <end position="285"/>
    </location>
</feature>
<evidence type="ECO:0000313" key="7">
    <source>
        <dbReference type="RefSeq" id="XP_026289079.1"/>
    </source>
</evidence>
<accession>A0A6J1T646</accession>
<dbReference type="Proteomes" id="UP000504606">
    <property type="component" value="Unplaced"/>
</dbReference>
<dbReference type="PROSITE" id="PS00135">
    <property type="entry name" value="TRYPSIN_SER"/>
    <property type="match status" value="1"/>
</dbReference>
<dbReference type="GO" id="GO:0006508">
    <property type="term" value="P:proteolysis"/>
    <property type="evidence" value="ECO:0007669"/>
    <property type="project" value="UniProtKB-KW"/>
</dbReference>
<dbReference type="KEGG" id="foc:113214044"/>
<keyword evidence="3" id="KW-0720">Serine protease</keyword>
<evidence type="ECO:0000313" key="6">
    <source>
        <dbReference type="Proteomes" id="UP000504606"/>
    </source>
</evidence>
<sequence length="288" mass="31731">MWALFGLGVLAALAGELVASIDEEEDYDNEKFSEISSDKRITRGHHAHRGQFPHQASLCYSTRQRNHCCGGSLISNQWVLTAAHCVKGRNSVNVKLGSNRLDIKEPGQIAFPSSKIIPHHLYKGPTQDKYFHHDIALVKLPKAVRYNNLIKPIRLPTNEEAMSKHHGLWGQVSGWGANHTGGDLYPKLKWTRLPITQPGQCNLLKGPYAHTQFCTDTVDYKGPGTQGHDVCSGDSGSPYIADHHLKNTPVQLGLVSFSTGRCGVGYPSVFTHVGSYLPWIKHHTGISG</sequence>
<dbReference type="Pfam" id="PF00089">
    <property type="entry name" value="Trypsin"/>
    <property type="match status" value="1"/>
</dbReference>
<keyword evidence="4" id="KW-0732">Signal</keyword>
<dbReference type="GeneID" id="113214044"/>
<gene>
    <name evidence="7" type="primary">LOC113214044</name>
</gene>
<evidence type="ECO:0000256" key="2">
    <source>
        <dbReference type="ARBA" id="ARBA00024195"/>
    </source>
</evidence>
<name>A0A6J1T646_FRAOC</name>
<dbReference type="InterPro" id="IPR043504">
    <property type="entry name" value="Peptidase_S1_PA_chymotrypsin"/>
</dbReference>
<proteinExistence type="inferred from homology"/>
<dbReference type="InterPro" id="IPR001254">
    <property type="entry name" value="Trypsin_dom"/>
</dbReference>
<dbReference type="PANTHER" id="PTHR24256">
    <property type="entry name" value="TRYPTASE-RELATED"/>
    <property type="match status" value="1"/>
</dbReference>
<dbReference type="PRINTS" id="PR00722">
    <property type="entry name" value="CHYMOTRYPSIN"/>
</dbReference>
<dbReference type="SMART" id="SM00020">
    <property type="entry name" value="Tryp_SPc"/>
    <property type="match status" value="1"/>
</dbReference>
<dbReference type="OrthoDB" id="5565075at2759"/>
<dbReference type="AlphaFoldDB" id="A0A6J1T646"/>
<dbReference type="Gene3D" id="2.40.10.10">
    <property type="entry name" value="Trypsin-like serine proteases"/>
    <property type="match status" value="1"/>
</dbReference>
<dbReference type="InterPro" id="IPR009003">
    <property type="entry name" value="Peptidase_S1_PA"/>
</dbReference>
<evidence type="ECO:0000259" key="5">
    <source>
        <dbReference type="PROSITE" id="PS50240"/>
    </source>
</evidence>
<dbReference type="PROSITE" id="PS50240">
    <property type="entry name" value="TRYPSIN_DOM"/>
    <property type="match status" value="1"/>
</dbReference>
<feature type="chain" id="PRO_5026814830" evidence="4">
    <location>
        <begin position="20"/>
        <end position="288"/>
    </location>
</feature>
<reference evidence="7" key="1">
    <citation type="submission" date="2025-08" db="UniProtKB">
        <authorList>
            <consortium name="RefSeq"/>
        </authorList>
    </citation>
    <scope>IDENTIFICATION</scope>
    <source>
        <tissue evidence="7">Whole organism</tissue>
    </source>
</reference>
<dbReference type="InterPro" id="IPR018114">
    <property type="entry name" value="TRYPSIN_HIS"/>
</dbReference>